<evidence type="ECO:0000256" key="7">
    <source>
        <dbReference type="ARBA" id="ARBA00022833"/>
    </source>
</evidence>
<dbReference type="InterPro" id="IPR008930">
    <property type="entry name" value="Terpenoid_cyclase/PrenylTrfase"/>
</dbReference>
<sequence length="330" mass="37321">MVLSMLPSKAQSLDSNKLLLIYCAVCSLSLLRYQFTKQERQNITEFIYLHYVPNGEGFRGSMTHKLSDWNRYDPGTLANTYSALCILTTLGDDLAGVEKDKIMKYVKDCQIVNGSFLSILDINGHPFGDGDLRQCYLASSIRRLLNYKGDHDFNILKMIKFIKSQCTYDGGLGAGESHAGLTFCGLSALQLVGALDRDEWSNTAHWLVHRQLFYTEYNRDLLEYKFCDEVDQGSHNGRENKFGDTCYSFWVIGALSLLRSSQFVNKQHCENYLLNVTQNRIIGGFSKTDSDDPDPYHSFLAIAALSIMKFEGIGELDYELVVPKLATNKL</sequence>
<feature type="domain" description="Prenyltransferase alpha-alpha toroid" evidence="8">
    <location>
        <begin position="2"/>
        <end position="317"/>
    </location>
</feature>
<dbReference type="GO" id="GO:0005953">
    <property type="term" value="C:CAAX-protein geranylgeranyltransferase complex"/>
    <property type="evidence" value="ECO:0007669"/>
    <property type="project" value="TreeGrafter"/>
</dbReference>
<keyword evidence="5" id="KW-0479">Metal-binding</keyword>
<evidence type="ECO:0000256" key="2">
    <source>
        <dbReference type="ARBA" id="ARBA00010497"/>
    </source>
</evidence>
<dbReference type="Proteomes" id="UP000769528">
    <property type="component" value="Unassembled WGS sequence"/>
</dbReference>
<dbReference type="PANTHER" id="PTHR11774:SF4">
    <property type="entry name" value="GERANYLGERANYL TRANSFERASE TYPE-1 SUBUNIT BETA"/>
    <property type="match status" value="1"/>
</dbReference>
<dbReference type="InterPro" id="IPR045089">
    <property type="entry name" value="PGGT1B-like"/>
</dbReference>
<evidence type="ECO:0000256" key="4">
    <source>
        <dbReference type="ARBA" id="ARBA00022679"/>
    </source>
</evidence>
<comment type="similarity">
    <text evidence="2">Belongs to the protein prenyltransferase subunit beta family.</text>
</comment>
<comment type="cofactor">
    <cofactor evidence="1">
        <name>Zn(2+)</name>
        <dbReference type="ChEBI" id="CHEBI:29105"/>
    </cofactor>
</comment>
<dbReference type="AlphaFoldDB" id="A0A9P8PRH4"/>
<keyword evidence="10" id="KW-1185">Reference proteome</keyword>
<evidence type="ECO:0000313" key="9">
    <source>
        <dbReference type="EMBL" id="KAH3675989.1"/>
    </source>
</evidence>
<evidence type="ECO:0000313" key="10">
    <source>
        <dbReference type="Proteomes" id="UP000769528"/>
    </source>
</evidence>
<dbReference type="GO" id="GO:0004662">
    <property type="term" value="F:CAAX-protein geranylgeranyltransferase activity"/>
    <property type="evidence" value="ECO:0007669"/>
    <property type="project" value="TreeGrafter"/>
</dbReference>
<evidence type="ECO:0000256" key="3">
    <source>
        <dbReference type="ARBA" id="ARBA00022602"/>
    </source>
</evidence>
<evidence type="ECO:0000256" key="1">
    <source>
        <dbReference type="ARBA" id="ARBA00001947"/>
    </source>
</evidence>
<reference evidence="9" key="1">
    <citation type="journal article" date="2021" name="Open Biol.">
        <title>Shared evolutionary footprints suggest mitochondrial oxidative damage underlies multiple complex I losses in fungi.</title>
        <authorList>
            <person name="Schikora-Tamarit M.A."/>
            <person name="Marcet-Houben M."/>
            <person name="Nosek J."/>
            <person name="Gabaldon T."/>
        </authorList>
    </citation>
    <scope>NUCLEOTIDE SEQUENCE</scope>
    <source>
        <strain evidence="9">CBS6341</strain>
    </source>
</reference>
<keyword evidence="6" id="KW-0677">Repeat</keyword>
<evidence type="ECO:0000259" key="8">
    <source>
        <dbReference type="Pfam" id="PF00432"/>
    </source>
</evidence>
<dbReference type="OrthoDB" id="24893at2759"/>
<name>A0A9P8PRH4_9ASCO</name>
<evidence type="ECO:0000256" key="6">
    <source>
        <dbReference type="ARBA" id="ARBA00022737"/>
    </source>
</evidence>
<proteinExistence type="inferred from homology"/>
<dbReference type="SUPFAM" id="SSF48239">
    <property type="entry name" value="Terpenoid cyclases/Protein prenyltransferases"/>
    <property type="match status" value="1"/>
</dbReference>
<organism evidence="9 10">
    <name type="scientific">Wickerhamomyces mucosus</name>
    <dbReference type="NCBI Taxonomy" id="1378264"/>
    <lineage>
        <taxon>Eukaryota</taxon>
        <taxon>Fungi</taxon>
        <taxon>Dikarya</taxon>
        <taxon>Ascomycota</taxon>
        <taxon>Saccharomycotina</taxon>
        <taxon>Saccharomycetes</taxon>
        <taxon>Phaffomycetales</taxon>
        <taxon>Wickerhamomycetaceae</taxon>
        <taxon>Wickerhamomyces</taxon>
    </lineage>
</organism>
<dbReference type="PANTHER" id="PTHR11774">
    <property type="entry name" value="GERANYLGERANYL TRANSFERASE TYPE BETA SUBUNIT"/>
    <property type="match status" value="1"/>
</dbReference>
<accession>A0A9P8PRH4</accession>
<reference evidence="9" key="2">
    <citation type="submission" date="2021-01" db="EMBL/GenBank/DDBJ databases">
        <authorList>
            <person name="Schikora-Tamarit M.A."/>
        </authorList>
    </citation>
    <scope>NUCLEOTIDE SEQUENCE</scope>
    <source>
        <strain evidence="9">CBS6341</strain>
    </source>
</reference>
<comment type="caution">
    <text evidence="9">The sequence shown here is derived from an EMBL/GenBank/DDBJ whole genome shotgun (WGS) entry which is preliminary data.</text>
</comment>
<keyword evidence="3" id="KW-0637">Prenyltransferase</keyword>
<protein>
    <recommendedName>
        <fullName evidence="8">Prenyltransferase alpha-alpha toroid domain-containing protein</fullName>
    </recommendedName>
</protein>
<evidence type="ECO:0000256" key="5">
    <source>
        <dbReference type="ARBA" id="ARBA00022723"/>
    </source>
</evidence>
<dbReference type="GO" id="GO:0046872">
    <property type="term" value="F:metal ion binding"/>
    <property type="evidence" value="ECO:0007669"/>
    <property type="project" value="UniProtKB-KW"/>
</dbReference>
<dbReference type="InterPro" id="IPR001330">
    <property type="entry name" value="Prenyltrans"/>
</dbReference>
<dbReference type="EMBL" id="JAEUBF010000681">
    <property type="protein sequence ID" value="KAH3675989.1"/>
    <property type="molecule type" value="Genomic_DNA"/>
</dbReference>
<gene>
    <name evidence="9" type="ORF">WICMUC_002285</name>
</gene>
<keyword evidence="7" id="KW-0862">Zinc</keyword>
<dbReference type="Gene3D" id="1.50.10.20">
    <property type="match status" value="1"/>
</dbReference>
<keyword evidence="4" id="KW-0808">Transferase</keyword>
<dbReference type="Pfam" id="PF00432">
    <property type="entry name" value="Prenyltrans"/>
    <property type="match status" value="1"/>
</dbReference>